<reference evidence="1 2" key="1">
    <citation type="journal article" date="2019" name="Philos. Trans. R. Soc. Lond., B, Biol. Sci.">
        <title>Ant behaviour and brain gene expression of defending hosts depend on the ecological success of the intruding social parasite.</title>
        <authorList>
            <person name="Kaur R."/>
            <person name="Stoldt M."/>
            <person name="Jongepier E."/>
            <person name="Feldmeyer B."/>
            <person name="Menzel F."/>
            <person name="Bornberg-Bauer E."/>
            <person name="Foitzik S."/>
        </authorList>
    </citation>
    <scope>NUCLEOTIDE SEQUENCE [LARGE SCALE GENOMIC DNA]</scope>
    <source>
        <tissue evidence="1">Whole body</tissue>
    </source>
</reference>
<dbReference type="EMBL" id="QBLH01002144">
    <property type="protein sequence ID" value="TGZ49428.1"/>
    <property type="molecule type" value="Genomic_DNA"/>
</dbReference>
<protein>
    <submittedName>
        <fullName evidence="1">Uncharacterized protein</fullName>
    </submittedName>
</protein>
<dbReference type="Proteomes" id="UP000310200">
    <property type="component" value="Unassembled WGS sequence"/>
</dbReference>
<name>A0A4S2KNM8_9HYME</name>
<organism evidence="1 2">
    <name type="scientific">Temnothorax longispinosus</name>
    <dbReference type="NCBI Taxonomy" id="300112"/>
    <lineage>
        <taxon>Eukaryota</taxon>
        <taxon>Metazoa</taxon>
        <taxon>Ecdysozoa</taxon>
        <taxon>Arthropoda</taxon>
        <taxon>Hexapoda</taxon>
        <taxon>Insecta</taxon>
        <taxon>Pterygota</taxon>
        <taxon>Neoptera</taxon>
        <taxon>Endopterygota</taxon>
        <taxon>Hymenoptera</taxon>
        <taxon>Apocrita</taxon>
        <taxon>Aculeata</taxon>
        <taxon>Formicoidea</taxon>
        <taxon>Formicidae</taxon>
        <taxon>Myrmicinae</taxon>
        <taxon>Temnothorax</taxon>
    </lineage>
</organism>
<sequence>MWKARFRGPAERHLITRINENLDQQNCTRKVEGSCLELIILFIESGKNNNKNTAIRYCVKYLERSITFDLAGITFNFLTIDLEDELSDFEAASFVVFALRRSTHVYVDDPGQWMLGVGAALDGDAQNRLGLFHGDSQITLMIGHHQGAVLLPSLRHLAAGQPLHAVMPSRRTPRGPTHGGSAAGTTLLQQLRFLHVEAPRKFVRELLEWAQLAFERR</sequence>
<evidence type="ECO:0000313" key="2">
    <source>
        <dbReference type="Proteomes" id="UP000310200"/>
    </source>
</evidence>
<evidence type="ECO:0000313" key="1">
    <source>
        <dbReference type="EMBL" id="TGZ49428.1"/>
    </source>
</evidence>
<proteinExistence type="predicted"/>
<dbReference type="AlphaFoldDB" id="A0A4S2KNM8"/>
<comment type="caution">
    <text evidence="1">The sequence shown here is derived from an EMBL/GenBank/DDBJ whole genome shotgun (WGS) entry which is preliminary data.</text>
</comment>
<keyword evidence="2" id="KW-1185">Reference proteome</keyword>
<gene>
    <name evidence="1" type="ORF">DBV15_09765</name>
</gene>
<accession>A0A4S2KNM8</accession>